<reference evidence="2" key="1">
    <citation type="submission" date="2021-01" db="EMBL/GenBank/DDBJ databases">
        <title>Ramlibacter sp. strain AW1 16S ribosomal RNA gene Genome sequencing and assembly.</title>
        <authorList>
            <person name="Kang M."/>
        </authorList>
    </citation>
    <scope>NUCLEOTIDE SEQUENCE</scope>
    <source>
        <strain evidence="2">AW1</strain>
    </source>
</reference>
<keyword evidence="1" id="KW-0812">Transmembrane</keyword>
<evidence type="ECO:0000313" key="2">
    <source>
        <dbReference type="EMBL" id="MBL0418742.1"/>
    </source>
</evidence>
<comment type="caution">
    <text evidence="2">The sequence shown here is derived from an EMBL/GenBank/DDBJ whole genome shotgun (WGS) entry which is preliminary data.</text>
</comment>
<feature type="transmembrane region" description="Helical" evidence="1">
    <location>
        <begin position="131"/>
        <end position="148"/>
    </location>
</feature>
<feature type="transmembrane region" description="Helical" evidence="1">
    <location>
        <begin position="26"/>
        <end position="50"/>
    </location>
</feature>
<gene>
    <name evidence="2" type="ORF">JI739_00145</name>
</gene>
<dbReference type="Proteomes" id="UP000613011">
    <property type="component" value="Unassembled WGS sequence"/>
</dbReference>
<evidence type="ECO:0000256" key="1">
    <source>
        <dbReference type="SAM" id="Phobius"/>
    </source>
</evidence>
<keyword evidence="1" id="KW-0472">Membrane</keyword>
<dbReference type="InterPro" id="IPR009495">
    <property type="entry name" value="NrsF"/>
</dbReference>
<feature type="transmembrane region" description="Helical" evidence="1">
    <location>
        <begin position="190"/>
        <end position="210"/>
    </location>
</feature>
<name>A0A936ZF48_9BURK</name>
<proteinExistence type="predicted"/>
<dbReference type="EMBL" id="JAEQNA010000001">
    <property type="protein sequence ID" value="MBL0418742.1"/>
    <property type="molecule type" value="Genomic_DNA"/>
</dbReference>
<organism evidence="2 3">
    <name type="scientific">Ramlibacter aurantiacus</name>
    <dbReference type="NCBI Taxonomy" id="2801330"/>
    <lineage>
        <taxon>Bacteria</taxon>
        <taxon>Pseudomonadati</taxon>
        <taxon>Pseudomonadota</taxon>
        <taxon>Betaproteobacteria</taxon>
        <taxon>Burkholderiales</taxon>
        <taxon>Comamonadaceae</taxon>
        <taxon>Ramlibacter</taxon>
    </lineage>
</organism>
<evidence type="ECO:0000313" key="3">
    <source>
        <dbReference type="Proteomes" id="UP000613011"/>
    </source>
</evidence>
<feature type="transmembrane region" description="Helical" evidence="1">
    <location>
        <begin position="160"/>
        <end position="178"/>
    </location>
</feature>
<keyword evidence="3" id="KW-1185">Reference proteome</keyword>
<sequence length="212" mass="21933">MRTDELIEWLARGAGAAPRQLVARRIGAACGFGLVVSVVLALGLMGPLPAWMFETPAPWMKLAYTGLLALAAAWLAARAARPGARLASPIRALALVVGGMAAGALAFTATFTSPESRLAALMGQTWLSCPWNVLALSLPALAIGFWAMRGLAPTRPRQAGFAVGALAGALGAMGYSLICPEIAPAFVATWYTLGVALTAALGAALGRRLLHW</sequence>
<dbReference type="AlphaFoldDB" id="A0A936ZF48"/>
<feature type="transmembrane region" description="Helical" evidence="1">
    <location>
        <begin position="62"/>
        <end position="80"/>
    </location>
</feature>
<keyword evidence="1" id="KW-1133">Transmembrane helix</keyword>
<accession>A0A936ZF48</accession>
<dbReference type="Pfam" id="PF06532">
    <property type="entry name" value="NrsF"/>
    <property type="match status" value="1"/>
</dbReference>
<protein>
    <submittedName>
        <fullName evidence="2">DUF1109 domain-containing protein</fullName>
    </submittedName>
</protein>
<dbReference type="RefSeq" id="WP_201681829.1">
    <property type="nucleotide sequence ID" value="NZ_JAEQNA010000001.1"/>
</dbReference>
<feature type="transmembrane region" description="Helical" evidence="1">
    <location>
        <begin position="92"/>
        <end position="111"/>
    </location>
</feature>